<dbReference type="InterPro" id="IPR016130">
    <property type="entry name" value="Tyr_Pase_AS"/>
</dbReference>
<evidence type="ECO:0000259" key="7">
    <source>
        <dbReference type="PROSITE" id="PS50055"/>
    </source>
</evidence>
<dbReference type="CDD" id="cd12087">
    <property type="entry name" value="TM_EGFR-like"/>
    <property type="match status" value="1"/>
</dbReference>
<dbReference type="Gene3D" id="2.60.120.260">
    <property type="entry name" value="Galactose-binding domain-like"/>
    <property type="match status" value="1"/>
</dbReference>
<feature type="domain" description="Tyrosine-protein phosphatase" evidence="7">
    <location>
        <begin position="521"/>
        <end position="730"/>
    </location>
</feature>
<dbReference type="PANTHER" id="PTHR19134">
    <property type="entry name" value="RECEPTOR-TYPE TYROSINE-PROTEIN PHOSPHATASE"/>
    <property type="match status" value="1"/>
</dbReference>
<dbReference type="InterPro" id="IPR000742">
    <property type="entry name" value="EGF"/>
</dbReference>
<dbReference type="SMART" id="SM00404">
    <property type="entry name" value="PTPc_motif"/>
    <property type="match status" value="2"/>
</dbReference>
<keyword evidence="4" id="KW-0904">Protein phosphatase</keyword>
<reference evidence="9" key="1">
    <citation type="journal article" date="2012" name="Nature">
        <title>The oyster genome reveals stress adaptation and complexity of shell formation.</title>
        <authorList>
            <person name="Zhang G."/>
            <person name="Fang X."/>
            <person name="Guo X."/>
            <person name="Li L."/>
            <person name="Luo R."/>
            <person name="Xu F."/>
            <person name="Yang P."/>
            <person name="Zhang L."/>
            <person name="Wang X."/>
            <person name="Qi H."/>
            <person name="Xiong Z."/>
            <person name="Que H."/>
            <person name="Xie Y."/>
            <person name="Holland P.W."/>
            <person name="Paps J."/>
            <person name="Zhu Y."/>
            <person name="Wu F."/>
            <person name="Chen Y."/>
            <person name="Wang J."/>
            <person name="Peng C."/>
            <person name="Meng J."/>
            <person name="Yang L."/>
            <person name="Liu J."/>
            <person name="Wen B."/>
            <person name="Zhang N."/>
            <person name="Huang Z."/>
            <person name="Zhu Q."/>
            <person name="Feng Y."/>
            <person name="Mount A."/>
            <person name="Hedgecock D."/>
            <person name="Xu Z."/>
            <person name="Liu Y."/>
            <person name="Domazet-Loso T."/>
            <person name="Du Y."/>
            <person name="Sun X."/>
            <person name="Zhang S."/>
            <person name="Liu B."/>
            <person name="Cheng P."/>
            <person name="Jiang X."/>
            <person name="Li J."/>
            <person name="Fan D."/>
            <person name="Wang W."/>
            <person name="Fu W."/>
            <person name="Wang T."/>
            <person name="Wang B."/>
            <person name="Zhang J."/>
            <person name="Peng Z."/>
            <person name="Li Y."/>
            <person name="Li N."/>
            <person name="Wang J."/>
            <person name="Chen M."/>
            <person name="He Y."/>
            <person name="Tan F."/>
            <person name="Song X."/>
            <person name="Zheng Q."/>
            <person name="Huang R."/>
            <person name="Yang H."/>
            <person name="Du X."/>
            <person name="Chen L."/>
            <person name="Yang M."/>
            <person name="Gaffney P.M."/>
            <person name="Wang S."/>
            <person name="Luo L."/>
            <person name="She Z."/>
            <person name="Ming Y."/>
            <person name="Huang W."/>
            <person name="Zhang S."/>
            <person name="Huang B."/>
            <person name="Zhang Y."/>
            <person name="Qu T."/>
            <person name="Ni P."/>
            <person name="Miao G."/>
            <person name="Wang J."/>
            <person name="Wang Q."/>
            <person name="Steinberg C.E."/>
            <person name="Wang H."/>
            <person name="Li N."/>
            <person name="Qian L."/>
            <person name="Zhang G."/>
            <person name="Li Y."/>
            <person name="Yang H."/>
            <person name="Liu X."/>
            <person name="Wang J."/>
            <person name="Yin Y."/>
            <person name="Wang J."/>
        </authorList>
    </citation>
    <scope>NUCLEOTIDE SEQUENCE [LARGE SCALE GENOMIC DNA]</scope>
    <source>
        <strain evidence="9">05x7-T-G4-1.051#20</strain>
    </source>
</reference>
<dbReference type="GO" id="GO:0004725">
    <property type="term" value="F:protein tyrosine phosphatase activity"/>
    <property type="evidence" value="ECO:0007669"/>
    <property type="project" value="UniProtKB-EC"/>
</dbReference>
<dbReference type="EMBL" id="JH818403">
    <property type="protein sequence ID" value="EKC31396.1"/>
    <property type="molecule type" value="Genomic_DNA"/>
</dbReference>
<feature type="compositionally biased region" description="Basic and acidic residues" evidence="5">
    <location>
        <begin position="439"/>
        <end position="449"/>
    </location>
</feature>
<feature type="compositionally biased region" description="Polar residues" evidence="5">
    <location>
        <begin position="1236"/>
        <end position="1247"/>
    </location>
</feature>
<keyword evidence="3" id="KW-0378">Hydrolase</keyword>
<dbReference type="Pfam" id="PF00102">
    <property type="entry name" value="Y_phosphatase"/>
    <property type="match status" value="4"/>
</dbReference>
<keyword evidence="6" id="KW-0812">Transmembrane</keyword>
<evidence type="ECO:0000259" key="8">
    <source>
        <dbReference type="PROSITE" id="PS50056"/>
    </source>
</evidence>
<feature type="domain" description="Tyrosine specific protein phosphatases" evidence="8">
    <location>
        <begin position="648"/>
        <end position="721"/>
    </location>
</feature>
<keyword evidence="9" id="KW-0675">Receptor</keyword>
<dbReference type="CDD" id="cd00047">
    <property type="entry name" value="PTPc"/>
    <property type="match status" value="1"/>
</dbReference>
<dbReference type="SUPFAM" id="SSF52799">
    <property type="entry name" value="(Phosphotyrosine protein) phosphatases II"/>
    <property type="match status" value="4"/>
</dbReference>
<dbReference type="EC" id="3.1.3.48" evidence="2"/>
<feature type="compositionally biased region" description="Polar residues" evidence="5">
    <location>
        <begin position="1255"/>
        <end position="1277"/>
    </location>
</feature>
<dbReference type="Gene3D" id="2.170.300.10">
    <property type="entry name" value="Tie2 ligand-binding domain superfamily"/>
    <property type="match status" value="2"/>
</dbReference>
<proteinExistence type="inferred from homology"/>
<dbReference type="InParanoid" id="K1RBC1"/>
<dbReference type="InterPro" id="IPR029021">
    <property type="entry name" value="Prot-tyrosine_phosphatase-like"/>
</dbReference>
<organism evidence="9">
    <name type="scientific">Magallana gigas</name>
    <name type="common">Pacific oyster</name>
    <name type="synonym">Crassostrea gigas</name>
    <dbReference type="NCBI Taxonomy" id="29159"/>
    <lineage>
        <taxon>Eukaryota</taxon>
        <taxon>Metazoa</taxon>
        <taxon>Spiralia</taxon>
        <taxon>Lophotrochozoa</taxon>
        <taxon>Mollusca</taxon>
        <taxon>Bivalvia</taxon>
        <taxon>Autobranchia</taxon>
        <taxon>Pteriomorphia</taxon>
        <taxon>Ostreida</taxon>
        <taxon>Ostreoidea</taxon>
        <taxon>Ostreidae</taxon>
        <taxon>Magallana</taxon>
    </lineage>
</organism>
<name>K1RBC1_MAGGI</name>
<feature type="region of interest" description="Disordered" evidence="5">
    <location>
        <begin position="439"/>
        <end position="467"/>
    </location>
</feature>
<dbReference type="SMART" id="SM00181">
    <property type="entry name" value="EGF"/>
    <property type="match status" value="4"/>
</dbReference>
<evidence type="ECO:0000256" key="1">
    <source>
        <dbReference type="ARBA" id="ARBA00009580"/>
    </source>
</evidence>
<dbReference type="InterPro" id="IPR050348">
    <property type="entry name" value="Protein-Tyr_Phosphatase"/>
</dbReference>
<feature type="transmembrane region" description="Helical" evidence="6">
    <location>
        <begin position="410"/>
        <end position="432"/>
    </location>
</feature>
<feature type="region of interest" description="Disordered" evidence="5">
    <location>
        <begin position="1233"/>
        <end position="1281"/>
    </location>
</feature>
<comment type="similarity">
    <text evidence="1">Belongs to the protein-tyrosine phosphatase family.</text>
</comment>
<feature type="domain" description="Tyrosine-protein phosphatase" evidence="7">
    <location>
        <begin position="1250"/>
        <end position="1448"/>
    </location>
</feature>
<feature type="domain" description="Tyrosine specific protein phosphatases" evidence="8">
    <location>
        <begin position="1378"/>
        <end position="1451"/>
    </location>
</feature>
<dbReference type="PANTHER" id="PTHR19134:SF562">
    <property type="entry name" value="PROTEIN-TYROSINE-PHOSPHATASE"/>
    <property type="match status" value="1"/>
</dbReference>
<keyword evidence="6" id="KW-1133">Transmembrane helix</keyword>
<evidence type="ECO:0000256" key="5">
    <source>
        <dbReference type="SAM" id="MobiDB-lite"/>
    </source>
</evidence>
<evidence type="ECO:0000256" key="3">
    <source>
        <dbReference type="ARBA" id="ARBA00022801"/>
    </source>
</evidence>
<feature type="compositionally biased region" description="Basic residues" evidence="5">
    <location>
        <begin position="450"/>
        <end position="462"/>
    </location>
</feature>
<dbReference type="InterPro" id="IPR002049">
    <property type="entry name" value="LE_dom"/>
</dbReference>
<dbReference type="PROSITE" id="PS50056">
    <property type="entry name" value="TYR_PHOSPHATASE_2"/>
    <property type="match status" value="2"/>
</dbReference>
<evidence type="ECO:0000256" key="4">
    <source>
        <dbReference type="ARBA" id="ARBA00022912"/>
    </source>
</evidence>
<dbReference type="Gene3D" id="3.90.190.10">
    <property type="entry name" value="Protein tyrosine phosphatase superfamily"/>
    <property type="match status" value="7"/>
</dbReference>
<protein>
    <recommendedName>
        <fullName evidence="2">protein-tyrosine-phosphatase</fullName>
        <ecNumber evidence="2">3.1.3.48</ecNumber>
    </recommendedName>
</protein>
<dbReference type="GO" id="GO:0008045">
    <property type="term" value="P:motor neuron axon guidance"/>
    <property type="evidence" value="ECO:0007669"/>
    <property type="project" value="TreeGrafter"/>
</dbReference>
<dbReference type="InterPro" id="IPR000242">
    <property type="entry name" value="PTP_cat"/>
</dbReference>
<sequence length="1595" mass="178140">MGAPAQKNTWTAGNAIDGNTNQDYLSDSCAITDVDRNPFRRSTGFSIYTYTSQIFYPLIDPKHLVYHHDPQSGCPMSVMNVTVNNVTQGLTYINERPHGYTSTCPDDNVLYTGIEICEIRVMGCDSGRYSNGCTKICSPNCTGGCDAFNGSCIHGCSQPNALTIDCIVCRDKQYISNKVCVDCPGHCKDEAPCNKLTGMCDNGCANHWTGAFCNICPANFYGSDCNTACGHCRGNDVCNNITGNCPNGCQTQWQGDRCDECADGFFNRTCTGVCGHCVNGEVCSPDTGYCANGCSDHFLYPLCKVCEDGYYNSTCTATCGHCKDQNPCDKNNGTCIFDCETNFQPPFCKDCIDGFYNENCSSECGKCADGKACNKIDGSCENGCSFNFVPPLCHEPKKVKYNENDSTTGAVVGGVVSVLVVLVVVGVFGFIYRRRRGGEKDNHNNETSKPHKFHSKLSSKGKKYADFKDDLPNTSTGEYMNHTLPEDDGGYYNTAEVNTVIRVEDLQRVISEKSAGENNMFQSEYRRLPEGNTSVCKEGKKQENIVKNRFKTTFPYDHSRVILKDTWDDRDNDYINANFIKNKCTQYWPTKDKPLEVGPCKMHLLKENVYAFHTFRKFTVQSTKSSAKRTITHFHYTAWPDHGTPEELGLVQFHKAVTRSYHPGGLMLVHCSAGVGRTGTFIGLDSLLKQGRETERINVFEFVKQMRQDRMTMVQTPEQYIFLHKVLLFRFQDKYTVIHESDIPTKLTELLQDSAPLNQTALYKEYKFLQTAKPVFEDDDKEDGMKPENKDKNSNMNVIPVSKYRPYLTSYVKGRTDYINAVCVPSFSNLSANILTQAPLQDTNVDLWTLCVDHDVKAIVILSDANESTKQDVDVFHIPFENDNAMLKGVELLLEKGKVNEYTSVVISKDSAGPAGVFCVLHNALQQLRMDGEVDLLTTVRLIHTRRPEVITKMVARVIILQIAVTGSSCFVNLAHTPAQGIQGTATMSELPHTASWSADKVADGITNQTAPGGSCAIMDFNERYKSVWLEVLLGRLFNVAYIELYLRNEQHRSSGFSIYAYYDDIFNSSSPNSSNIVYHHDPLSGCPAPVQNFTVNRLAKQIVFTNSRPDGFQTNCPGKNSNLYTSIEICEIKVMGCDQNSDREYISNRRCVSCKGHCKNGAPCNKLTGQCDSGCDTQWTGLFCEPQMMLSDDSIESSGAVAGGIVSVLAVLVALGVVGLVYRRHKGGKKPVANINVQQTKPSSNQSRREQKYANISENSQRGLSGEFTNETTTDDNGGYYNTKELATFIRVEDLQRVLQEKSNGESNNYEAKKAYIAAQGPKNNSLEDFWRMIWQENIRFIVMLTNVVENGKSSEKRALTQYHYTAWPDHGTPEALGLVQFHKAVTRNYQPGGLMLVHCSAGVGRTGTFIGLDSLLKQGRETGKINVFEFVKQMREDRMTMVQTPEIHWIPRKEDKRECTPYTLSFDGSGSSISGVSVNTLVIAYDDQRRELDVFHIPVRNDSAMLKGVELLLEKERENNFKSVIVSRDSAGPAGVFCVLHNALQQLRMDGEVDILATVRMIQTRRPEVITKLNVTQEHYRYNFYPIKHHINS</sequence>
<evidence type="ECO:0000256" key="6">
    <source>
        <dbReference type="SAM" id="Phobius"/>
    </source>
</evidence>
<evidence type="ECO:0000256" key="2">
    <source>
        <dbReference type="ARBA" id="ARBA00013064"/>
    </source>
</evidence>
<dbReference type="PROSITE" id="PS00383">
    <property type="entry name" value="TYR_PHOSPHATASE_1"/>
    <property type="match status" value="2"/>
</dbReference>
<dbReference type="PRINTS" id="PR00700">
    <property type="entry name" value="PRTYPHPHTASE"/>
</dbReference>
<evidence type="ECO:0000313" key="9">
    <source>
        <dbReference type="EMBL" id="EKC31396.1"/>
    </source>
</evidence>
<gene>
    <name evidence="9" type="ORF">CGI_10017170</name>
</gene>
<dbReference type="SMART" id="SM00194">
    <property type="entry name" value="PTPc"/>
    <property type="match status" value="2"/>
</dbReference>
<feature type="domain" description="Tyrosine-protein phosphatase" evidence="7">
    <location>
        <begin position="762"/>
        <end position="870"/>
    </location>
</feature>
<dbReference type="InterPro" id="IPR000387">
    <property type="entry name" value="Tyr_Pase_dom"/>
</dbReference>
<dbReference type="InterPro" id="IPR003595">
    <property type="entry name" value="Tyr_Pase_cat"/>
</dbReference>
<keyword evidence="6" id="KW-0472">Membrane</keyword>
<feature type="transmembrane region" description="Helical" evidence="6">
    <location>
        <begin position="1201"/>
        <end position="1223"/>
    </location>
</feature>
<accession>K1RBC1</accession>
<dbReference type="HOGENOM" id="CLU_244517_0_0_1"/>
<dbReference type="PROSITE" id="PS50055">
    <property type="entry name" value="TYR_PHOSPHATASE_PTP"/>
    <property type="match status" value="3"/>
</dbReference>
<dbReference type="CDD" id="cd00055">
    <property type="entry name" value="EGF_Lam"/>
    <property type="match status" value="1"/>
</dbReference>